<feature type="domain" description="N-(5'phosphoribosyl) anthranilate isomerase (PRAI)" evidence="10">
    <location>
        <begin position="8"/>
        <end position="84"/>
    </location>
</feature>
<dbReference type="PANTHER" id="PTHR42894:SF1">
    <property type="entry name" value="N-(5'-PHOSPHORIBOSYL)ANTHRANILATE ISOMERASE"/>
    <property type="match status" value="1"/>
</dbReference>
<dbReference type="HAMAP" id="MF_00135">
    <property type="entry name" value="PRAI"/>
    <property type="match status" value="1"/>
</dbReference>
<proteinExistence type="inferred from homology"/>
<dbReference type="EC" id="5.3.1.24" evidence="3 9"/>
<evidence type="ECO:0000256" key="6">
    <source>
        <dbReference type="ARBA" id="ARBA00022822"/>
    </source>
</evidence>
<dbReference type="EMBL" id="VLNR01000011">
    <property type="protein sequence ID" value="TSE09874.1"/>
    <property type="molecule type" value="Genomic_DNA"/>
</dbReference>
<dbReference type="OrthoDB" id="9786954at2"/>
<evidence type="ECO:0000256" key="5">
    <source>
        <dbReference type="ARBA" id="ARBA00022605"/>
    </source>
</evidence>
<keyword evidence="12" id="KW-1185">Reference proteome</keyword>
<dbReference type="InterPro" id="IPR044643">
    <property type="entry name" value="TrpF_fam"/>
</dbReference>
<evidence type="ECO:0000256" key="8">
    <source>
        <dbReference type="ARBA" id="ARBA00023235"/>
    </source>
</evidence>
<dbReference type="GO" id="GO:0000162">
    <property type="term" value="P:L-tryptophan biosynthetic process"/>
    <property type="evidence" value="ECO:0007669"/>
    <property type="project" value="UniProtKB-UniRule"/>
</dbReference>
<comment type="catalytic activity">
    <reaction evidence="1 9">
        <text>N-(5-phospho-beta-D-ribosyl)anthranilate = 1-(2-carboxyphenylamino)-1-deoxy-D-ribulose 5-phosphate</text>
        <dbReference type="Rhea" id="RHEA:21540"/>
        <dbReference type="ChEBI" id="CHEBI:18277"/>
        <dbReference type="ChEBI" id="CHEBI:58613"/>
        <dbReference type="EC" id="5.3.1.24"/>
    </reaction>
</comment>
<protein>
    <recommendedName>
        <fullName evidence="4 9">N-(5'-phosphoribosyl)anthranilate isomerase</fullName>
        <shortName evidence="9">PRAI</shortName>
        <ecNumber evidence="3 9">5.3.1.24</ecNumber>
    </recommendedName>
</protein>
<keyword evidence="8 9" id="KW-0413">Isomerase</keyword>
<dbReference type="Proteomes" id="UP000318833">
    <property type="component" value="Unassembled WGS sequence"/>
</dbReference>
<comment type="similarity">
    <text evidence="9">Belongs to the TrpF family.</text>
</comment>
<dbReference type="InterPro" id="IPR013785">
    <property type="entry name" value="Aldolase_TIM"/>
</dbReference>
<keyword evidence="6 9" id="KW-0822">Tryptophan biosynthesis</keyword>
<evidence type="ECO:0000256" key="9">
    <source>
        <dbReference type="HAMAP-Rule" id="MF_00135"/>
    </source>
</evidence>
<dbReference type="PANTHER" id="PTHR42894">
    <property type="entry name" value="N-(5'-PHOSPHORIBOSYL)ANTHRANILATE ISOMERASE"/>
    <property type="match status" value="1"/>
</dbReference>
<dbReference type="UniPathway" id="UPA00035">
    <property type="reaction ID" value="UER00042"/>
</dbReference>
<evidence type="ECO:0000313" key="12">
    <source>
        <dbReference type="Proteomes" id="UP000318833"/>
    </source>
</evidence>
<sequence>MKFPENIQNVAALLPDYLGFIFYEKSPRNFEGGIPNISENIKKTGVFVDASIDFIIKNVKQHGFKAIQLHGNESVEFCKTLKLEASKLPNPISLSKTDTVLNKIEIWKVFSIKDEFDFDTLKPYEGIVDYFLFDTKGKEKGGNGYVFDWRVLEGYSSTTPFILSGGIGLAEIDAIQTFLNKPESKYLYAIDVNSKFEDSPGLKNIENVKKLKKQIVPLLGE</sequence>
<evidence type="ECO:0000256" key="4">
    <source>
        <dbReference type="ARBA" id="ARBA00022272"/>
    </source>
</evidence>
<comment type="caution">
    <text evidence="11">The sequence shown here is derived from an EMBL/GenBank/DDBJ whole genome shotgun (WGS) entry which is preliminary data.</text>
</comment>
<feature type="domain" description="N-(5'phosphoribosyl) anthranilate isomerase (PRAI)" evidence="10">
    <location>
        <begin position="100"/>
        <end position="212"/>
    </location>
</feature>
<dbReference type="SUPFAM" id="SSF51366">
    <property type="entry name" value="Ribulose-phoshate binding barrel"/>
    <property type="match status" value="1"/>
</dbReference>
<dbReference type="InterPro" id="IPR011060">
    <property type="entry name" value="RibuloseP-bd_barrel"/>
</dbReference>
<dbReference type="InterPro" id="IPR001240">
    <property type="entry name" value="PRAI_dom"/>
</dbReference>
<dbReference type="GO" id="GO:0004640">
    <property type="term" value="F:phosphoribosylanthranilate isomerase activity"/>
    <property type="evidence" value="ECO:0007669"/>
    <property type="project" value="UniProtKB-UniRule"/>
</dbReference>
<name>A0A554VNF5_9FLAO</name>
<dbReference type="Gene3D" id="3.20.20.70">
    <property type="entry name" value="Aldolase class I"/>
    <property type="match status" value="1"/>
</dbReference>
<dbReference type="AlphaFoldDB" id="A0A554VNF5"/>
<dbReference type="Pfam" id="PF00697">
    <property type="entry name" value="PRAI"/>
    <property type="match status" value="2"/>
</dbReference>
<dbReference type="RefSeq" id="WP_143916043.1">
    <property type="nucleotide sequence ID" value="NZ_CANMIK010000028.1"/>
</dbReference>
<gene>
    <name evidence="9" type="primary">trpF</name>
    <name evidence="11" type="ORF">FOF46_07615</name>
</gene>
<comment type="pathway">
    <text evidence="2 9">Amino-acid biosynthesis; L-tryptophan biosynthesis; L-tryptophan from chorismate: step 3/5.</text>
</comment>
<evidence type="ECO:0000313" key="11">
    <source>
        <dbReference type="EMBL" id="TSE09874.1"/>
    </source>
</evidence>
<evidence type="ECO:0000256" key="2">
    <source>
        <dbReference type="ARBA" id="ARBA00004664"/>
    </source>
</evidence>
<evidence type="ECO:0000256" key="3">
    <source>
        <dbReference type="ARBA" id="ARBA00012572"/>
    </source>
</evidence>
<accession>A0A554VNF5</accession>
<evidence type="ECO:0000256" key="1">
    <source>
        <dbReference type="ARBA" id="ARBA00001164"/>
    </source>
</evidence>
<keyword evidence="5 9" id="KW-0028">Amino-acid biosynthesis</keyword>
<evidence type="ECO:0000259" key="10">
    <source>
        <dbReference type="Pfam" id="PF00697"/>
    </source>
</evidence>
<evidence type="ECO:0000256" key="7">
    <source>
        <dbReference type="ARBA" id="ARBA00023141"/>
    </source>
</evidence>
<keyword evidence="7 9" id="KW-0057">Aromatic amino acid biosynthesis</keyword>
<organism evidence="11 12">
    <name type="scientific">Aquimarina algiphila</name>
    <dbReference type="NCBI Taxonomy" id="2047982"/>
    <lineage>
        <taxon>Bacteria</taxon>
        <taxon>Pseudomonadati</taxon>
        <taxon>Bacteroidota</taxon>
        <taxon>Flavobacteriia</taxon>
        <taxon>Flavobacteriales</taxon>
        <taxon>Flavobacteriaceae</taxon>
        <taxon>Aquimarina</taxon>
    </lineage>
</organism>
<reference evidence="11 12" key="1">
    <citation type="submission" date="2019-07" db="EMBL/GenBank/DDBJ databases">
        <title>The draft genome sequence of Aquimarina algiphila M91.</title>
        <authorList>
            <person name="Meng X."/>
        </authorList>
    </citation>
    <scope>NUCLEOTIDE SEQUENCE [LARGE SCALE GENOMIC DNA]</scope>
    <source>
        <strain evidence="11 12">M91</strain>
    </source>
</reference>
<dbReference type="CDD" id="cd00405">
    <property type="entry name" value="PRAI"/>
    <property type="match status" value="1"/>
</dbReference>